<dbReference type="GO" id="GO:0016787">
    <property type="term" value="F:hydrolase activity"/>
    <property type="evidence" value="ECO:0007669"/>
    <property type="project" value="UniProtKB-KW"/>
</dbReference>
<name>A0A3L9M7R5_9FLAO</name>
<dbReference type="OrthoDB" id="252464at2"/>
<dbReference type="Gene3D" id="3.40.50.1820">
    <property type="entry name" value="alpha/beta hydrolase"/>
    <property type="match status" value="1"/>
</dbReference>
<dbReference type="InterPro" id="IPR029058">
    <property type="entry name" value="AB_hydrolase_fold"/>
</dbReference>
<protein>
    <submittedName>
        <fullName evidence="2">Alpha/beta fold hydrolase</fullName>
    </submittedName>
</protein>
<dbReference type="PANTHER" id="PTHR43798">
    <property type="entry name" value="MONOACYLGLYCEROL LIPASE"/>
    <property type="match status" value="1"/>
</dbReference>
<dbReference type="AlphaFoldDB" id="A0A3L9M7R5"/>
<feature type="domain" description="AB hydrolase-1" evidence="1">
    <location>
        <begin position="12"/>
        <end position="237"/>
    </location>
</feature>
<accession>A0A3L9M7R5</accession>
<sequence>MLHYSIEGTGKTLVFLHGFMENSNIWNPFVPLFSKTHQIVTIDLPGHGKSDTENEINTIEIMAEKVIEILEFLNISNATFIGHSMGGYVSLAIADVYPQFVDKVVLVNSTSLPDSKEKKEQRLKVIPTIHKNYSLFVRLSIPMLFAEDLKPLLEDEMNELKQIALDNPINGIEAALRGMRERPDRTHVFYELDKPFLIINGTKDSTIDIDLFETVIPIKENIKIEKLNCGHVAFMEKKEKFVRILTSFI</sequence>
<dbReference type="PANTHER" id="PTHR43798:SF33">
    <property type="entry name" value="HYDROLASE, PUTATIVE (AFU_ORTHOLOGUE AFUA_2G14860)-RELATED"/>
    <property type="match status" value="1"/>
</dbReference>
<evidence type="ECO:0000259" key="1">
    <source>
        <dbReference type="Pfam" id="PF00561"/>
    </source>
</evidence>
<keyword evidence="3" id="KW-1185">Reference proteome</keyword>
<comment type="caution">
    <text evidence="2">The sequence shown here is derived from an EMBL/GenBank/DDBJ whole genome shotgun (WGS) entry which is preliminary data.</text>
</comment>
<dbReference type="EMBL" id="RDOJ01000010">
    <property type="protein sequence ID" value="RLZ09277.1"/>
    <property type="molecule type" value="Genomic_DNA"/>
</dbReference>
<organism evidence="2 3">
    <name type="scientific">Faecalibacter macacae</name>
    <dbReference type="NCBI Taxonomy" id="1859289"/>
    <lineage>
        <taxon>Bacteria</taxon>
        <taxon>Pseudomonadati</taxon>
        <taxon>Bacteroidota</taxon>
        <taxon>Flavobacteriia</taxon>
        <taxon>Flavobacteriales</taxon>
        <taxon>Weeksellaceae</taxon>
        <taxon>Faecalibacter</taxon>
    </lineage>
</organism>
<reference evidence="2 3" key="1">
    <citation type="submission" date="2018-10" db="EMBL/GenBank/DDBJ databases">
        <authorList>
            <person name="Chen X."/>
        </authorList>
    </citation>
    <scope>NUCLEOTIDE SEQUENCE [LARGE SCALE GENOMIC DNA]</scope>
    <source>
        <strain evidence="2 3">YIM 102668</strain>
    </source>
</reference>
<keyword evidence="2" id="KW-0378">Hydrolase</keyword>
<gene>
    <name evidence="2" type="ORF">EAH69_08630</name>
</gene>
<dbReference type="InterPro" id="IPR050266">
    <property type="entry name" value="AB_hydrolase_sf"/>
</dbReference>
<evidence type="ECO:0000313" key="2">
    <source>
        <dbReference type="EMBL" id="RLZ09277.1"/>
    </source>
</evidence>
<dbReference type="PRINTS" id="PR00111">
    <property type="entry name" value="ABHYDROLASE"/>
</dbReference>
<dbReference type="SUPFAM" id="SSF53474">
    <property type="entry name" value="alpha/beta-Hydrolases"/>
    <property type="match status" value="1"/>
</dbReference>
<dbReference type="RefSeq" id="WP_121934796.1">
    <property type="nucleotide sequence ID" value="NZ_RDOJ01000010.1"/>
</dbReference>
<evidence type="ECO:0000313" key="3">
    <source>
        <dbReference type="Proteomes" id="UP000275348"/>
    </source>
</evidence>
<dbReference type="Pfam" id="PF00561">
    <property type="entry name" value="Abhydrolase_1"/>
    <property type="match status" value="1"/>
</dbReference>
<dbReference type="Proteomes" id="UP000275348">
    <property type="component" value="Unassembled WGS sequence"/>
</dbReference>
<dbReference type="InterPro" id="IPR000073">
    <property type="entry name" value="AB_hydrolase_1"/>
</dbReference>
<dbReference type="GO" id="GO:0016020">
    <property type="term" value="C:membrane"/>
    <property type="evidence" value="ECO:0007669"/>
    <property type="project" value="TreeGrafter"/>
</dbReference>
<proteinExistence type="predicted"/>